<feature type="compositionally biased region" description="Polar residues" evidence="1">
    <location>
        <begin position="700"/>
        <end position="710"/>
    </location>
</feature>
<feature type="region of interest" description="Disordered" evidence="1">
    <location>
        <begin position="149"/>
        <end position="177"/>
    </location>
</feature>
<dbReference type="InterPro" id="IPR011989">
    <property type="entry name" value="ARM-like"/>
</dbReference>
<proteinExistence type="predicted"/>
<evidence type="ECO:0000313" key="2">
    <source>
        <dbReference type="EMBL" id="VUZ46301.1"/>
    </source>
</evidence>
<dbReference type="AlphaFoldDB" id="A0A564YG99"/>
<evidence type="ECO:0000313" key="3">
    <source>
        <dbReference type="Proteomes" id="UP000321570"/>
    </source>
</evidence>
<name>A0A564YG99_HYMDI</name>
<dbReference type="Gene3D" id="1.25.10.10">
    <property type="entry name" value="Leucine-rich Repeat Variant"/>
    <property type="match status" value="2"/>
</dbReference>
<reference evidence="2 3" key="1">
    <citation type="submission" date="2019-07" db="EMBL/GenBank/DDBJ databases">
        <authorList>
            <person name="Jastrzebski P J."/>
            <person name="Paukszto L."/>
            <person name="Jastrzebski P J."/>
        </authorList>
    </citation>
    <scope>NUCLEOTIDE SEQUENCE [LARGE SCALE GENOMIC DNA]</scope>
    <source>
        <strain evidence="2 3">WMS-il1</strain>
    </source>
</reference>
<gene>
    <name evidence="2" type="ORF">WMSIL1_LOCUS6074</name>
</gene>
<keyword evidence="3" id="KW-1185">Reference proteome</keyword>
<dbReference type="SUPFAM" id="SSF48371">
    <property type="entry name" value="ARM repeat"/>
    <property type="match status" value="1"/>
</dbReference>
<feature type="non-terminal residue" evidence="2">
    <location>
        <position position="1"/>
    </location>
</feature>
<accession>A0A564YG99</accession>
<dbReference type="EMBL" id="CABIJS010000210">
    <property type="protein sequence ID" value="VUZ46301.1"/>
    <property type="molecule type" value="Genomic_DNA"/>
</dbReference>
<protein>
    <recommendedName>
        <fullName evidence="4">TOG domain-containing protein</fullName>
    </recommendedName>
</protein>
<feature type="compositionally biased region" description="Polar residues" evidence="1">
    <location>
        <begin position="319"/>
        <end position="330"/>
    </location>
</feature>
<feature type="region of interest" description="Disordered" evidence="1">
    <location>
        <begin position="310"/>
        <end position="330"/>
    </location>
</feature>
<feature type="region of interest" description="Disordered" evidence="1">
    <location>
        <begin position="93"/>
        <end position="121"/>
    </location>
</feature>
<dbReference type="Proteomes" id="UP000321570">
    <property type="component" value="Unassembled WGS sequence"/>
</dbReference>
<evidence type="ECO:0008006" key="4">
    <source>
        <dbReference type="Google" id="ProtNLM"/>
    </source>
</evidence>
<feature type="compositionally biased region" description="Basic and acidic residues" evidence="1">
    <location>
        <begin position="167"/>
        <end position="177"/>
    </location>
</feature>
<sequence length="962" mass="107679">PNQTVVLKAALECIASIFTRKCATEHQILDYFSSIIPFSIDVNIKSAALLRVQNRIRLKLPPTFRSDGLLIYDPDVPDLEELSRTIYELREENPSEGNSYCTENAKPPQRASPWRTAMRRSRQPNSGYVDYFSAMQEFEKVTQSHGLSKMSVTRSTDRKCYSSNSTLEEHSRISDPDVKSNSYTLIAERRQQLGKEAKAKSRSLLSHRSGKKSISDKNTSKRSTGLRRCYSAISFDERDSEERTSFSQIADSIMSIKFSASKRLDSLRSRISQLRNGGDSLCTRRSLKILDPLEKTKMWAKETQAMFSRKSPLRESMHAESTVTTRMSSGYVSEEVNPSACANRNKEVTSEILQVENRSDMVPQMASPLMPVSAIGKQIRPRLRKSLQSRPSRSRTVHWPNRIVYCASVDSRAAVEDLNSTQWEKQFSALQYLNGFFTSAAQSDYHELRGWSSNRIQQLCNGLVSAVTCLRSQVSRMAIVSIKSVVRLLTPVQLEPAIRSLFFSLIGRVGGDASTAFLRTAANEAIDELVDRAPAHPLILCLNDACHSSTAKSATGRRCLVRCYAAALPRLLMPNTCPAKGGRPSALSRKHQDTFDRMLPHLATFLRDGDFETRNTGKKILRMLLTIRDFEAHLKVVLNDYDRKIFTEALDKLSNRRNDPRTNGIFSTLRIPSRTSLLPCRSTKRWGNSQPPSSGKDISPTPNSDRISSISKRPLTLPDIISSGKVGWQDRLFSLLELSAQIREPDAYDDLSTAELVNTVSTMLQDENEKLTSTALKLCLDAGQLDSRIGRCKPSEGKFCPGILSLLCEKEDTEGFTNVLTLIYKQINNTNSGISTLSRKCLNETRRILGAEALVKPLLHAIQSETSRNRANLVHELCDVTADLDADSPLIERYLLPAAAHLHRRFSVQGKNSEDEESAAVMTFTKCLANLAGEEALCEIMAGRGLVRNEFSLDIHHFLTQS</sequence>
<evidence type="ECO:0000256" key="1">
    <source>
        <dbReference type="SAM" id="MobiDB-lite"/>
    </source>
</evidence>
<organism evidence="2 3">
    <name type="scientific">Hymenolepis diminuta</name>
    <name type="common">Rat tapeworm</name>
    <dbReference type="NCBI Taxonomy" id="6216"/>
    <lineage>
        <taxon>Eukaryota</taxon>
        <taxon>Metazoa</taxon>
        <taxon>Spiralia</taxon>
        <taxon>Lophotrochozoa</taxon>
        <taxon>Platyhelminthes</taxon>
        <taxon>Cestoda</taxon>
        <taxon>Eucestoda</taxon>
        <taxon>Cyclophyllidea</taxon>
        <taxon>Hymenolepididae</taxon>
        <taxon>Hymenolepis</taxon>
    </lineage>
</organism>
<feature type="region of interest" description="Disordered" evidence="1">
    <location>
        <begin position="194"/>
        <end position="221"/>
    </location>
</feature>
<dbReference type="InterPro" id="IPR016024">
    <property type="entry name" value="ARM-type_fold"/>
</dbReference>
<feature type="region of interest" description="Disordered" evidence="1">
    <location>
        <begin position="679"/>
        <end position="710"/>
    </location>
</feature>